<keyword evidence="3" id="KW-0949">S-adenosyl-L-methionine</keyword>
<feature type="domain" description="Radical SAM core" evidence="7">
    <location>
        <begin position="1"/>
        <end position="215"/>
    </location>
</feature>
<dbReference type="InterPro" id="IPR034391">
    <property type="entry name" value="AdoMet-like_SPASM_containing"/>
</dbReference>
<keyword evidence="6" id="KW-0411">Iron-sulfur</keyword>
<dbReference type="EMBL" id="DTBQ01000030">
    <property type="protein sequence ID" value="HGM46326.1"/>
    <property type="molecule type" value="Genomic_DNA"/>
</dbReference>
<organism evidence="8">
    <name type="scientific">Thermofilum pendens</name>
    <dbReference type="NCBI Taxonomy" id="2269"/>
    <lineage>
        <taxon>Archaea</taxon>
        <taxon>Thermoproteota</taxon>
        <taxon>Thermoprotei</taxon>
        <taxon>Thermofilales</taxon>
        <taxon>Thermofilaceae</taxon>
        <taxon>Thermofilum</taxon>
    </lineage>
</organism>
<keyword evidence="2" id="KW-0004">4Fe-4S</keyword>
<comment type="caution">
    <text evidence="8">The sequence shown here is derived from an EMBL/GenBank/DDBJ whole genome shotgun (WGS) entry which is preliminary data.</text>
</comment>
<dbReference type="InterPro" id="IPR007197">
    <property type="entry name" value="rSAM"/>
</dbReference>
<dbReference type="InterPro" id="IPR013785">
    <property type="entry name" value="Aldolase_TIM"/>
</dbReference>
<dbReference type="SFLD" id="SFLDG01067">
    <property type="entry name" value="SPASM/twitch_domain_containing"/>
    <property type="match status" value="1"/>
</dbReference>
<accession>A0A7C4H3N0</accession>
<dbReference type="PANTHER" id="PTHR11228">
    <property type="entry name" value="RADICAL SAM DOMAIN PROTEIN"/>
    <property type="match status" value="1"/>
</dbReference>
<dbReference type="GO" id="GO:0046872">
    <property type="term" value="F:metal ion binding"/>
    <property type="evidence" value="ECO:0007669"/>
    <property type="project" value="UniProtKB-KW"/>
</dbReference>
<sequence>MFPETVQFEVANTCNLSCIMCIRRTWKAQDFGYMDFDLYRRVIDEGAGRLKRVVLYGFGEPFTHPRFTEFVRYARSALGDYAYILTVTNGTLLDSRMASEVFEAGIDEVAFSVDAPDIEPLSTIRVGSESYDVLRNLRAASELKREYGARLGISTVLMRSNYRMLPRLVEQAAEAGLDYLVASHVVPYHPAIVGEAVYTTASAETVRFYKQAGRKLGVLAREALYDAFLSHYTWQERGSRQLYLSLLEGIARIGYTLNYELVEDALSREQLLRDVEDTIAAARDIATAHGLEVKLPSVYADARNRECPYVKQNATMILRDGKVVPCMDLAYEHPLYTNMHAKIVKQVSFGNVSEKPLSEIWSSEKYASFRALRSSLTSTTPWCADCSFSTRKCWYIETNDYDCYGNEVGCSECLYSANLAHCII</sequence>
<reference evidence="8" key="1">
    <citation type="journal article" date="2020" name="mSystems">
        <title>Genome- and Community-Level Interaction Insights into Carbon Utilization and Element Cycling Functions of Hydrothermarchaeota in Hydrothermal Sediment.</title>
        <authorList>
            <person name="Zhou Z."/>
            <person name="Liu Y."/>
            <person name="Xu W."/>
            <person name="Pan J."/>
            <person name="Luo Z.H."/>
            <person name="Li M."/>
        </authorList>
    </citation>
    <scope>NUCLEOTIDE SEQUENCE</scope>
    <source>
        <strain evidence="8">SpSt-649</strain>
    </source>
</reference>
<evidence type="ECO:0000313" key="8">
    <source>
        <dbReference type="EMBL" id="HGM46326.1"/>
    </source>
</evidence>
<evidence type="ECO:0000256" key="1">
    <source>
        <dbReference type="ARBA" id="ARBA00001966"/>
    </source>
</evidence>
<evidence type="ECO:0000256" key="5">
    <source>
        <dbReference type="ARBA" id="ARBA00023004"/>
    </source>
</evidence>
<dbReference type="SFLD" id="SFLDG01387">
    <property type="entry name" value="BtrN-like_SPASM_domain_contain"/>
    <property type="match status" value="1"/>
</dbReference>
<dbReference type="CDD" id="cd21121">
    <property type="entry name" value="SPASM_Cmo-like"/>
    <property type="match status" value="1"/>
</dbReference>
<dbReference type="PROSITE" id="PS51918">
    <property type="entry name" value="RADICAL_SAM"/>
    <property type="match status" value="1"/>
</dbReference>
<evidence type="ECO:0000256" key="4">
    <source>
        <dbReference type="ARBA" id="ARBA00022723"/>
    </source>
</evidence>
<dbReference type="SUPFAM" id="SSF102114">
    <property type="entry name" value="Radical SAM enzymes"/>
    <property type="match status" value="1"/>
</dbReference>
<evidence type="ECO:0000256" key="2">
    <source>
        <dbReference type="ARBA" id="ARBA00022485"/>
    </source>
</evidence>
<evidence type="ECO:0000256" key="3">
    <source>
        <dbReference type="ARBA" id="ARBA00022691"/>
    </source>
</evidence>
<keyword evidence="5" id="KW-0408">Iron</keyword>
<protein>
    <submittedName>
        <fullName evidence="8">Radical SAM protein</fullName>
    </submittedName>
</protein>
<dbReference type="Pfam" id="PF04055">
    <property type="entry name" value="Radical_SAM"/>
    <property type="match status" value="1"/>
</dbReference>
<dbReference type="GO" id="GO:0003824">
    <property type="term" value="F:catalytic activity"/>
    <property type="evidence" value="ECO:0007669"/>
    <property type="project" value="InterPro"/>
</dbReference>
<keyword evidence="4" id="KW-0479">Metal-binding</keyword>
<gene>
    <name evidence="8" type="ORF">ENU21_01050</name>
</gene>
<name>A0A7C4H3N0_THEPE</name>
<dbReference type="InterPro" id="IPR058240">
    <property type="entry name" value="rSAM_sf"/>
</dbReference>
<dbReference type="Pfam" id="PF13186">
    <property type="entry name" value="SPASM"/>
    <property type="match status" value="1"/>
</dbReference>
<dbReference type="CDD" id="cd01335">
    <property type="entry name" value="Radical_SAM"/>
    <property type="match status" value="1"/>
</dbReference>
<evidence type="ECO:0000256" key="6">
    <source>
        <dbReference type="ARBA" id="ARBA00023014"/>
    </source>
</evidence>
<dbReference type="PANTHER" id="PTHR11228:SF7">
    <property type="entry name" value="PQQA PEPTIDE CYCLASE"/>
    <property type="match status" value="1"/>
</dbReference>
<proteinExistence type="predicted"/>
<dbReference type="Gene3D" id="3.20.20.70">
    <property type="entry name" value="Aldolase class I"/>
    <property type="match status" value="1"/>
</dbReference>
<dbReference type="InterPro" id="IPR050377">
    <property type="entry name" value="Radical_SAM_PqqE_MftC-like"/>
</dbReference>
<dbReference type="SFLD" id="SFLDS00029">
    <property type="entry name" value="Radical_SAM"/>
    <property type="match status" value="1"/>
</dbReference>
<evidence type="ECO:0000259" key="7">
    <source>
        <dbReference type="PROSITE" id="PS51918"/>
    </source>
</evidence>
<dbReference type="GO" id="GO:0051536">
    <property type="term" value="F:iron-sulfur cluster binding"/>
    <property type="evidence" value="ECO:0007669"/>
    <property type="project" value="UniProtKB-KW"/>
</dbReference>
<comment type="cofactor">
    <cofactor evidence="1">
        <name>[4Fe-4S] cluster</name>
        <dbReference type="ChEBI" id="CHEBI:49883"/>
    </cofactor>
</comment>
<dbReference type="AlphaFoldDB" id="A0A7C4H3N0"/>
<dbReference type="InterPro" id="IPR023885">
    <property type="entry name" value="4Fe4S-binding_SPASM_dom"/>
</dbReference>